<dbReference type="Proteomes" id="UP000078200">
    <property type="component" value="Unassembled WGS sequence"/>
</dbReference>
<dbReference type="STRING" id="7395.A0A1A9VEK7"/>
<keyword evidence="3" id="KW-1185">Reference proteome</keyword>
<organism evidence="2 3">
    <name type="scientific">Glossina austeni</name>
    <name type="common">Savannah tsetse fly</name>
    <dbReference type="NCBI Taxonomy" id="7395"/>
    <lineage>
        <taxon>Eukaryota</taxon>
        <taxon>Metazoa</taxon>
        <taxon>Ecdysozoa</taxon>
        <taxon>Arthropoda</taxon>
        <taxon>Hexapoda</taxon>
        <taxon>Insecta</taxon>
        <taxon>Pterygota</taxon>
        <taxon>Neoptera</taxon>
        <taxon>Endopterygota</taxon>
        <taxon>Diptera</taxon>
        <taxon>Brachycera</taxon>
        <taxon>Muscomorpha</taxon>
        <taxon>Hippoboscoidea</taxon>
        <taxon>Glossinidae</taxon>
        <taxon>Glossina</taxon>
    </lineage>
</organism>
<dbReference type="VEuPathDB" id="VectorBase:GAUT034884"/>
<protein>
    <submittedName>
        <fullName evidence="2">Uncharacterized protein</fullName>
    </submittedName>
</protein>
<reference evidence="2" key="1">
    <citation type="submission" date="2020-05" db="UniProtKB">
        <authorList>
            <consortium name="EnsemblMetazoa"/>
        </authorList>
    </citation>
    <scope>IDENTIFICATION</scope>
    <source>
        <strain evidence="2">TTRI</strain>
    </source>
</reference>
<name>A0A1A9VEK7_GLOAU</name>
<feature type="region of interest" description="Disordered" evidence="1">
    <location>
        <begin position="34"/>
        <end position="70"/>
    </location>
</feature>
<accession>A0A1A9VEK7</accession>
<proteinExistence type="predicted"/>
<sequence>MFGESSDSDDDVQIKQFLEAADSTLLNDSLFQKAPAPASGLHTPSEPKNNEVESGVKGTKPNGLPKSQRYLSGDEFCDNGVRRDLILPDAVQKHITKKMKEILNNKYEFCNEKIQSAQQKAKYKSPVKLLSDADCYVNAYEDFQCDNIGPRKKPTIKRRSIDNVAENTKESLKILAVDSSYILNGCDLKYWAPKKERPDRVFHYKMDNRGVLHAKGNLNEFSFLRQRNEWNESKIKYRNYDKMPKST</sequence>
<dbReference type="AlphaFoldDB" id="A0A1A9VEK7"/>
<dbReference type="EnsemblMetazoa" id="GAUT034884-RA">
    <property type="protein sequence ID" value="GAUT034884-PA"/>
    <property type="gene ID" value="GAUT034884"/>
</dbReference>
<evidence type="ECO:0000256" key="1">
    <source>
        <dbReference type="SAM" id="MobiDB-lite"/>
    </source>
</evidence>
<evidence type="ECO:0000313" key="3">
    <source>
        <dbReference type="Proteomes" id="UP000078200"/>
    </source>
</evidence>
<evidence type="ECO:0000313" key="2">
    <source>
        <dbReference type="EnsemblMetazoa" id="GAUT034884-PA"/>
    </source>
</evidence>